<keyword evidence="4" id="KW-1185">Reference proteome</keyword>
<evidence type="ECO:0000256" key="1">
    <source>
        <dbReference type="SAM" id="MobiDB-lite"/>
    </source>
</evidence>
<dbReference type="Proteomes" id="UP001204772">
    <property type="component" value="Unassembled WGS sequence"/>
</dbReference>
<evidence type="ECO:0000313" key="3">
    <source>
        <dbReference type="EMBL" id="MCP1386428.1"/>
    </source>
</evidence>
<dbReference type="RefSeq" id="WP_253533281.1">
    <property type="nucleotide sequence ID" value="NZ_JAMZEL010000024.1"/>
</dbReference>
<gene>
    <name evidence="3" type="ORF">NCI00_28560</name>
</gene>
<accession>A0ABT1G055</accession>
<evidence type="ECO:0000256" key="2">
    <source>
        <dbReference type="SAM" id="Phobius"/>
    </source>
</evidence>
<protein>
    <submittedName>
        <fullName evidence="3">Uncharacterized protein</fullName>
    </submittedName>
</protein>
<sequence length="148" mass="16778">MNPQDLQNRYFEGYNRNPVLETENRPVDVSLGKILMMVFVLVGLMLFAFYMGVVEPLLRPKKPEKPEDAPKPETEPIVIQFLSNDEAMPAKRAPIDAENLQDRWRENMSGYGLLEEVKLNGHRLGEELTGSHPDSDEDLPNSPEGEGK</sequence>
<keyword evidence="2" id="KW-0812">Transmembrane</keyword>
<name>A0ABT1G055_9BACT</name>
<reference evidence="3 4" key="1">
    <citation type="submission" date="2022-06" db="EMBL/GenBank/DDBJ databases">
        <title>Runella sp. S5 genome sequencing.</title>
        <authorList>
            <person name="Park S."/>
        </authorList>
    </citation>
    <scope>NUCLEOTIDE SEQUENCE [LARGE SCALE GENOMIC DNA]</scope>
    <source>
        <strain evidence="3 4">S5</strain>
    </source>
</reference>
<keyword evidence="2" id="KW-1133">Transmembrane helix</keyword>
<evidence type="ECO:0000313" key="4">
    <source>
        <dbReference type="Proteomes" id="UP001204772"/>
    </source>
</evidence>
<proteinExistence type="predicted"/>
<feature type="transmembrane region" description="Helical" evidence="2">
    <location>
        <begin position="34"/>
        <end position="53"/>
    </location>
</feature>
<keyword evidence="2" id="KW-0472">Membrane</keyword>
<dbReference type="InterPro" id="IPR008699">
    <property type="entry name" value="NDUFB8"/>
</dbReference>
<organism evidence="3 4">
    <name type="scientific">Runella salmonicolor</name>
    <dbReference type="NCBI Taxonomy" id="2950278"/>
    <lineage>
        <taxon>Bacteria</taxon>
        <taxon>Pseudomonadati</taxon>
        <taxon>Bacteroidota</taxon>
        <taxon>Cytophagia</taxon>
        <taxon>Cytophagales</taxon>
        <taxon>Spirosomataceae</taxon>
        <taxon>Runella</taxon>
    </lineage>
</organism>
<comment type="caution">
    <text evidence="3">The sequence shown here is derived from an EMBL/GenBank/DDBJ whole genome shotgun (WGS) entry which is preliminary data.</text>
</comment>
<dbReference type="Pfam" id="PF05821">
    <property type="entry name" value="NDUF_B8"/>
    <property type="match status" value="1"/>
</dbReference>
<dbReference type="EMBL" id="JAMZEL010000024">
    <property type="protein sequence ID" value="MCP1386428.1"/>
    <property type="molecule type" value="Genomic_DNA"/>
</dbReference>
<feature type="region of interest" description="Disordered" evidence="1">
    <location>
        <begin position="124"/>
        <end position="148"/>
    </location>
</feature>